<comment type="caution">
    <text evidence="1">The sequence shown here is derived from an EMBL/GenBank/DDBJ whole genome shotgun (WGS) entry which is preliminary data.</text>
</comment>
<evidence type="ECO:0000313" key="2">
    <source>
        <dbReference type="Proteomes" id="UP001157502"/>
    </source>
</evidence>
<keyword evidence="2" id="KW-1185">Reference proteome</keyword>
<accession>A0ACC2F5T6</accession>
<reference evidence="1" key="1">
    <citation type="submission" date="2021-05" db="EMBL/GenBank/DDBJ databases">
        <authorList>
            <person name="Pan Q."/>
            <person name="Jouanno E."/>
            <person name="Zahm M."/>
            <person name="Klopp C."/>
            <person name="Cabau C."/>
            <person name="Louis A."/>
            <person name="Berthelot C."/>
            <person name="Parey E."/>
            <person name="Roest Crollius H."/>
            <person name="Montfort J."/>
            <person name="Robinson-Rechavi M."/>
            <person name="Bouchez O."/>
            <person name="Lampietro C."/>
            <person name="Lopez Roques C."/>
            <person name="Donnadieu C."/>
            <person name="Postlethwait J."/>
            <person name="Bobe J."/>
            <person name="Dillon D."/>
            <person name="Chandos A."/>
            <person name="von Hippel F."/>
            <person name="Guiguen Y."/>
        </authorList>
    </citation>
    <scope>NUCLEOTIDE SEQUENCE</scope>
    <source>
        <strain evidence="1">YG-Jan2019</strain>
    </source>
</reference>
<name>A0ACC2F5T6_DALPE</name>
<dbReference type="Proteomes" id="UP001157502">
    <property type="component" value="Chromosome 34"/>
</dbReference>
<protein>
    <submittedName>
        <fullName evidence="1">Uncharacterized protein</fullName>
    </submittedName>
</protein>
<organism evidence="1 2">
    <name type="scientific">Dallia pectoralis</name>
    <name type="common">Alaska blackfish</name>
    <dbReference type="NCBI Taxonomy" id="75939"/>
    <lineage>
        <taxon>Eukaryota</taxon>
        <taxon>Metazoa</taxon>
        <taxon>Chordata</taxon>
        <taxon>Craniata</taxon>
        <taxon>Vertebrata</taxon>
        <taxon>Euteleostomi</taxon>
        <taxon>Actinopterygii</taxon>
        <taxon>Neopterygii</taxon>
        <taxon>Teleostei</taxon>
        <taxon>Protacanthopterygii</taxon>
        <taxon>Esociformes</taxon>
        <taxon>Umbridae</taxon>
        <taxon>Dallia</taxon>
    </lineage>
</organism>
<proteinExistence type="predicted"/>
<sequence>MARDVQKSRAPLYGPRQTGTDPYQVWCCRQIVCRDLQASRGAGGTSGAGWDAGVKGGSAPEAGRRAAAKGKSGDSSYGCLGRPHCCRGQGVASAQGREWLYRLETESEIGFPKLSPTAHFCCII</sequence>
<dbReference type="EMBL" id="CM055761">
    <property type="protein sequence ID" value="KAJ7986595.1"/>
    <property type="molecule type" value="Genomic_DNA"/>
</dbReference>
<gene>
    <name evidence="1" type="ORF">DPEC_G00341500</name>
</gene>
<evidence type="ECO:0000313" key="1">
    <source>
        <dbReference type="EMBL" id="KAJ7986595.1"/>
    </source>
</evidence>